<evidence type="ECO:0000313" key="2">
    <source>
        <dbReference type="EMBL" id="QDH69925.1"/>
    </source>
</evidence>
<sequence>MRLLLLVITLFFSLPASPAPGQALADSDLIGTWSATTPVTESEQTEVSFQEDGSVVLIREFSASPKQRLVASPSHVHKVGDILLISFSHDNALRYKLVLSGWKLRHTKVIFGTLFMYSDNVVFNGLPVSFARSAGGT</sequence>
<feature type="chain" id="PRO_5022086341" description="TIGR03067 domain-containing protein" evidence="1">
    <location>
        <begin position="19"/>
        <end position="137"/>
    </location>
</feature>
<accession>A0A514BRH7</accession>
<dbReference type="KEGG" id="lyj:FKV23_07335"/>
<proteinExistence type="predicted"/>
<protein>
    <recommendedName>
        <fullName evidence="4">TIGR03067 domain-containing protein</fullName>
    </recommendedName>
</protein>
<dbReference type="OrthoDB" id="9760620at2"/>
<organism evidence="2 3">
    <name type="scientific">Marilutibacter alkalisoli</name>
    <dbReference type="NCBI Taxonomy" id="2591633"/>
    <lineage>
        <taxon>Bacteria</taxon>
        <taxon>Pseudomonadati</taxon>
        <taxon>Pseudomonadota</taxon>
        <taxon>Gammaproteobacteria</taxon>
        <taxon>Lysobacterales</taxon>
        <taxon>Lysobacteraceae</taxon>
        <taxon>Marilutibacter</taxon>
    </lineage>
</organism>
<keyword evidence="1" id="KW-0732">Signal</keyword>
<feature type="signal peptide" evidence="1">
    <location>
        <begin position="1"/>
        <end position="18"/>
    </location>
</feature>
<keyword evidence="3" id="KW-1185">Reference proteome</keyword>
<evidence type="ECO:0000313" key="3">
    <source>
        <dbReference type="Proteomes" id="UP000317199"/>
    </source>
</evidence>
<gene>
    <name evidence="2" type="ORF">FKV23_07335</name>
</gene>
<dbReference type="AlphaFoldDB" id="A0A514BRH7"/>
<dbReference type="Proteomes" id="UP000317199">
    <property type="component" value="Chromosome"/>
</dbReference>
<evidence type="ECO:0000256" key="1">
    <source>
        <dbReference type="SAM" id="SignalP"/>
    </source>
</evidence>
<reference evidence="2 3" key="1">
    <citation type="submission" date="2019-06" db="EMBL/GenBank/DDBJ databases">
        <title>Lysobacter alkalisoli sp. nov. isolated from saline-alkali soil.</title>
        <authorList>
            <person name="Sun J.-Q."/>
            <person name="Xu L."/>
        </authorList>
    </citation>
    <scope>NUCLEOTIDE SEQUENCE [LARGE SCALE GENOMIC DNA]</scope>
    <source>
        <strain evidence="2 3">SJ-36</strain>
    </source>
</reference>
<evidence type="ECO:0008006" key="4">
    <source>
        <dbReference type="Google" id="ProtNLM"/>
    </source>
</evidence>
<dbReference type="EMBL" id="CP041242">
    <property type="protein sequence ID" value="QDH69925.1"/>
    <property type="molecule type" value="Genomic_DNA"/>
</dbReference>
<name>A0A514BRH7_9GAMM</name>